<evidence type="ECO:0000256" key="1">
    <source>
        <dbReference type="SAM" id="Phobius"/>
    </source>
</evidence>
<dbReference type="SUPFAM" id="SSF56436">
    <property type="entry name" value="C-type lectin-like"/>
    <property type="match status" value="1"/>
</dbReference>
<dbReference type="Proteomes" id="UP000283509">
    <property type="component" value="Unassembled WGS sequence"/>
</dbReference>
<keyword evidence="1" id="KW-1133">Transmembrane helix</keyword>
<dbReference type="EMBL" id="QCYY01003371">
    <property type="protein sequence ID" value="ROT63827.1"/>
    <property type="molecule type" value="Genomic_DNA"/>
</dbReference>
<dbReference type="InterPro" id="IPR016186">
    <property type="entry name" value="C-type_lectin-like/link_sf"/>
</dbReference>
<dbReference type="InterPro" id="IPR016187">
    <property type="entry name" value="CTDL_fold"/>
</dbReference>
<evidence type="ECO:0000259" key="2">
    <source>
        <dbReference type="PROSITE" id="PS50041"/>
    </source>
</evidence>
<feature type="transmembrane region" description="Helical" evidence="1">
    <location>
        <begin position="78"/>
        <end position="95"/>
    </location>
</feature>
<gene>
    <name evidence="3" type="ORF">C7M84_018273</name>
</gene>
<accession>A0A423SHW6</accession>
<name>A0A423SHW6_PENVA</name>
<evidence type="ECO:0000313" key="4">
    <source>
        <dbReference type="Proteomes" id="UP000283509"/>
    </source>
</evidence>
<dbReference type="InterPro" id="IPR050111">
    <property type="entry name" value="C-type_lectin/snaclec_domain"/>
</dbReference>
<proteinExistence type="predicted"/>
<dbReference type="PROSITE" id="PS50041">
    <property type="entry name" value="C_TYPE_LECTIN_2"/>
    <property type="match status" value="1"/>
</dbReference>
<protein>
    <submittedName>
        <fullName evidence="3">Putative macrophage mannose receptor 1-like</fullName>
    </submittedName>
</protein>
<dbReference type="Pfam" id="PF00059">
    <property type="entry name" value="Lectin_C"/>
    <property type="match status" value="1"/>
</dbReference>
<feature type="domain" description="C-type lectin" evidence="2">
    <location>
        <begin position="169"/>
        <end position="286"/>
    </location>
</feature>
<keyword evidence="3" id="KW-0675">Receptor</keyword>
<keyword evidence="1" id="KW-0472">Membrane</keyword>
<comment type="caution">
    <text evidence="3">The sequence shown here is derived from an EMBL/GenBank/DDBJ whole genome shotgun (WGS) entry which is preliminary data.</text>
</comment>
<dbReference type="CDD" id="cd00037">
    <property type="entry name" value="CLECT"/>
    <property type="match status" value="1"/>
</dbReference>
<dbReference type="SMART" id="SM00034">
    <property type="entry name" value="CLECT"/>
    <property type="match status" value="1"/>
</dbReference>
<dbReference type="Gene3D" id="3.10.100.10">
    <property type="entry name" value="Mannose-Binding Protein A, subunit A"/>
    <property type="match status" value="1"/>
</dbReference>
<reference evidence="3 4" key="2">
    <citation type="submission" date="2019-01" db="EMBL/GenBank/DDBJ databases">
        <title>The decoding of complex shrimp genome reveals the adaptation for benthos swimmer, frequently molting mechanism and breeding impact on genome.</title>
        <authorList>
            <person name="Sun Y."/>
            <person name="Gao Y."/>
            <person name="Yu Y."/>
        </authorList>
    </citation>
    <scope>NUCLEOTIDE SEQUENCE [LARGE SCALE GENOMIC DNA]</scope>
    <source>
        <tissue evidence="3">Muscle</tissue>
    </source>
</reference>
<sequence>MLAGGARDFVHGIMGLGDCIQFILTVSSSLLLSVSSLSFNSIIFSFFLSTFLFYFSIIHSPLFPSTLLWFSPFPLSPLLPFLFPFYFLHLLFFLFPPFPLHSPLPSPPLPLPLSPLPLPFPRLPSPFASFSSSLPLFFPFLKNHSTDPNVGTHSPPPTCAPPLDNYLNYSGSCYKLVSTPTSWQDAEDACVSEGAHLASVQHVSEQSFLWVLALDTGVEDMWIGLNNLKDKVQYRWSDDWPTIYTNWAKNEPNTNQTDYNCVRLSAIKDGSWYSELCTEKRPYVCKHKDGRLQAQGRETMKLIKFEEELSRAPPDPPATGRCPDDRWLNLGGGFCYLVVESAKPWNDASMK</sequence>
<dbReference type="AlphaFoldDB" id="A0A423SHW6"/>
<feature type="transmembrane region" description="Helical" evidence="1">
    <location>
        <begin position="12"/>
        <end position="32"/>
    </location>
</feature>
<evidence type="ECO:0000313" key="3">
    <source>
        <dbReference type="EMBL" id="ROT63827.1"/>
    </source>
</evidence>
<dbReference type="InterPro" id="IPR001304">
    <property type="entry name" value="C-type_lectin-like"/>
</dbReference>
<feature type="transmembrane region" description="Helical" evidence="1">
    <location>
        <begin position="39"/>
        <end position="58"/>
    </location>
</feature>
<keyword evidence="4" id="KW-1185">Reference proteome</keyword>
<keyword evidence="1" id="KW-0812">Transmembrane</keyword>
<reference evidence="3 4" key="1">
    <citation type="submission" date="2018-04" db="EMBL/GenBank/DDBJ databases">
        <authorList>
            <person name="Zhang X."/>
            <person name="Yuan J."/>
            <person name="Li F."/>
            <person name="Xiang J."/>
        </authorList>
    </citation>
    <scope>NUCLEOTIDE SEQUENCE [LARGE SCALE GENOMIC DNA]</scope>
    <source>
        <tissue evidence="3">Muscle</tissue>
    </source>
</reference>
<organism evidence="3 4">
    <name type="scientific">Penaeus vannamei</name>
    <name type="common">Whiteleg shrimp</name>
    <name type="synonym">Litopenaeus vannamei</name>
    <dbReference type="NCBI Taxonomy" id="6689"/>
    <lineage>
        <taxon>Eukaryota</taxon>
        <taxon>Metazoa</taxon>
        <taxon>Ecdysozoa</taxon>
        <taxon>Arthropoda</taxon>
        <taxon>Crustacea</taxon>
        <taxon>Multicrustacea</taxon>
        <taxon>Malacostraca</taxon>
        <taxon>Eumalacostraca</taxon>
        <taxon>Eucarida</taxon>
        <taxon>Decapoda</taxon>
        <taxon>Dendrobranchiata</taxon>
        <taxon>Penaeoidea</taxon>
        <taxon>Penaeidae</taxon>
        <taxon>Penaeus</taxon>
    </lineage>
</organism>
<dbReference type="PANTHER" id="PTHR22803">
    <property type="entry name" value="MANNOSE, PHOSPHOLIPASE, LECTIN RECEPTOR RELATED"/>
    <property type="match status" value="1"/>
</dbReference>
<dbReference type="OrthoDB" id="6381385at2759"/>